<dbReference type="EC" id="1.-.-.-" evidence="2"/>
<dbReference type="EMBL" id="JBEWYP010000003">
    <property type="protein sequence ID" value="MET7029009.1"/>
    <property type="molecule type" value="Genomic_DNA"/>
</dbReference>
<dbReference type="Pfam" id="PF03358">
    <property type="entry name" value="FMN_red"/>
    <property type="match status" value="1"/>
</dbReference>
<dbReference type="InterPro" id="IPR005025">
    <property type="entry name" value="FMN_Rdtase-like_dom"/>
</dbReference>
<evidence type="ECO:0000313" key="2">
    <source>
        <dbReference type="EMBL" id="MET7029009.1"/>
    </source>
</evidence>
<feature type="domain" description="NADPH-dependent FMN reductase-like" evidence="1">
    <location>
        <begin position="3"/>
        <end position="136"/>
    </location>
</feature>
<evidence type="ECO:0000313" key="3">
    <source>
        <dbReference type="Proteomes" id="UP001549773"/>
    </source>
</evidence>
<keyword evidence="2" id="KW-0560">Oxidoreductase</keyword>
<reference evidence="2 3" key="1">
    <citation type="submission" date="2024-07" db="EMBL/GenBank/DDBJ databases">
        <title>The genome sequence of type strain Sediminicola luteus GDMCC 1.2596T.</title>
        <authorList>
            <person name="Liu Y."/>
        </authorList>
    </citation>
    <scope>NUCLEOTIDE SEQUENCE [LARGE SCALE GENOMIC DNA]</scope>
    <source>
        <strain evidence="2 3">GDMCC 1.2596</strain>
    </source>
</reference>
<sequence length="177" mass="19554">MATILAFAGSNSSTSINFKLVKYTSGLIQQNEVKVMDLSSFPVPMYSADTEKNNGYPEDVVALQKDIKNADGLIISVNEHNSGPSAYFKNLMDWLSRVDKRFLEDKKIFLMSTSPGRRGAISSLTYVKDTLPRFGGEIMTTFSLPSFNDNFDPEKGILDGELKAGHQVALADFLKTL</sequence>
<dbReference type="RefSeq" id="WP_354617836.1">
    <property type="nucleotide sequence ID" value="NZ_JBEWYP010000003.1"/>
</dbReference>
<dbReference type="InterPro" id="IPR029039">
    <property type="entry name" value="Flavoprotein-like_sf"/>
</dbReference>
<dbReference type="PANTHER" id="PTHR30543">
    <property type="entry name" value="CHROMATE REDUCTASE"/>
    <property type="match status" value="1"/>
</dbReference>
<dbReference type="GO" id="GO:0016491">
    <property type="term" value="F:oxidoreductase activity"/>
    <property type="evidence" value="ECO:0007669"/>
    <property type="project" value="UniProtKB-KW"/>
</dbReference>
<comment type="caution">
    <text evidence="2">The sequence shown here is derived from an EMBL/GenBank/DDBJ whole genome shotgun (WGS) entry which is preliminary data.</text>
</comment>
<dbReference type="Gene3D" id="3.40.50.360">
    <property type="match status" value="1"/>
</dbReference>
<proteinExistence type="predicted"/>
<name>A0ABV2TXH7_9FLAO</name>
<dbReference type="PANTHER" id="PTHR30543:SF21">
    <property type="entry name" value="NAD(P)H-DEPENDENT FMN REDUCTASE LOT6"/>
    <property type="match status" value="1"/>
</dbReference>
<keyword evidence="3" id="KW-1185">Reference proteome</keyword>
<organism evidence="2 3">
    <name type="scientific">Sediminicola luteus</name>
    <dbReference type="NCBI Taxonomy" id="319238"/>
    <lineage>
        <taxon>Bacteria</taxon>
        <taxon>Pseudomonadati</taxon>
        <taxon>Bacteroidota</taxon>
        <taxon>Flavobacteriia</taxon>
        <taxon>Flavobacteriales</taxon>
        <taxon>Flavobacteriaceae</taxon>
        <taxon>Sediminicola</taxon>
    </lineage>
</organism>
<dbReference type="Proteomes" id="UP001549773">
    <property type="component" value="Unassembled WGS sequence"/>
</dbReference>
<gene>
    <name evidence="2" type="ORF">ABXZ32_06370</name>
</gene>
<protein>
    <submittedName>
        <fullName evidence="2">NAD(P)H-dependent oxidoreductase</fullName>
        <ecNumber evidence="2">1.-.-.-</ecNumber>
    </submittedName>
</protein>
<dbReference type="InterPro" id="IPR050712">
    <property type="entry name" value="NAD(P)H-dep_reductase"/>
</dbReference>
<accession>A0ABV2TXH7</accession>
<evidence type="ECO:0000259" key="1">
    <source>
        <dbReference type="Pfam" id="PF03358"/>
    </source>
</evidence>
<dbReference type="SUPFAM" id="SSF52218">
    <property type="entry name" value="Flavoproteins"/>
    <property type="match status" value="1"/>
</dbReference>